<dbReference type="Proteomes" id="UP000032049">
    <property type="component" value="Unassembled WGS sequence"/>
</dbReference>
<name>A0A0D0GHT2_9SPHI</name>
<proteinExistence type="predicted"/>
<dbReference type="AlphaFoldDB" id="A0A0D0GHT2"/>
<sequence length="123" mass="14364">MKEQYIQKLTLIIQEQVQMFLLDAGEFYPFGTCIDKNENVKPVGVYLDNDNPTSLEVISLLEENMKRGVENGQYKIGAVVIDVTIKEGEVNFDAIEIRFFEPDNQEYKRRIKYKTYGSHIEFM</sequence>
<gene>
    <name evidence="1" type="ORF">TH53_19240</name>
</gene>
<comment type="caution">
    <text evidence="1">The sequence shown here is derived from an EMBL/GenBank/DDBJ whole genome shotgun (WGS) entry which is preliminary data.</text>
</comment>
<organism evidence="1 2">
    <name type="scientific">Pedobacter lusitanus</name>
    <dbReference type="NCBI Taxonomy" id="1503925"/>
    <lineage>
        <taxon>Bacteria</taxon>
        <taxon>Pseudomonadati</taxon>
        <taxon>Bacteroidota</taxon>
        <taxon>Sphingobacteriia</taxon>
        <taxon>Sphingobacteriales</taxon>
        <taxon>Sphingobacteriaceae</taxon>
        <taxon>Pedobacter</taxon>
    </lineage>
</organism>
<dbReference type="OrthoDB" id="763610at2"/>
<reference evidence="1 2" key="1">
    <citation type="submission" date="2015-01" db="EMBL/GenBank/DDBJ databases">
        <title>Draft genome sequence of Pedobacter sp. NL19 isolated from sludge of an effluent treatment pond in an abandoned uranium mine.</title>
        <authorList>
            <person name="Santos T."/>
            <person name="Caetano T."/>
            <person name="Covas C."/>
            <person name="Cruz A."/>
            <person name="Mendo S."/>
        </authorList>
    </citation>
    <scope>NUCLEOTIDE SEQUENCE [LARGE SCALE GENOMIC DNA]</scope>
    <source>
        <strain evidence="1 2">NL19</strain>
    </source>
</reference>
<accession>A0A0D0GHT2</accession>
<protein>
    <submittedName>
        <fullName evidence="1">Uncharacterized protein</fullName>
    </submittedName>
</protein>
<evidence type="ECO:0000313" key="2">
    <source>
        <dbReference type="Proteomes" id="UP000032049"/>
    </source>
</evidence>
<dbReference type="RefSeq" id="WP_041884429.1">
    <property type="nucleotide sequence ID" value="NZ_CP157278.1"/>
</dbReference>
<keyword evidence="2" id="KW-1185">Reference proteome</keyword>
<evidence type="ECO:0000313" key="1">
    <source>
        <dbReference type="EMBL" id="KIO75690.1"/>
    </source>
</evidence>
<dbReference type="EMBL" id="JXRA01000088">
    <property type="protein sequence ID" value="KIO75690.1"/>
    <property type="molecule type" value="Genomic_DNA"/>
</dbReference>